<dbReference type="InterPro" id="IPR002104">
    <property type="entry name" value="Integrase_catalytic"/>
</dbReference>
<evidence type="ECO:0000259" key="3">
    <source>
        <dbReference type="PROSITE" id="PS51898"/>
    </source>
</evidence>
<dbReference type="EMBL" id="LUUK01000028">
    <property type="protein sequence ID" value="OAI26381.1"/>
    <property type="molecule type" value="Genomic_DNA"/>
</dbReference>
<keyword evidence="1" id="KW-0229">DNA integration</keyword>
<keyword evidence="5" id="KW-1185">Reference proteome</keyword>
<protein>
    <submittedName>
        <fullName evidence="4">Integrase</fullName>
    </submittedName>
</protein>
<evidence type="ECO:0000313" key="4">
    <source>
        <dbReference type="EMBL" id="OAI26381.1"/>
    </source>
</evidence>
<gene>
    <name evidence="4" type="ORF">A1355_18865</name>
</gene>
<accession>A0A177P865</accession>
<dbReference type="CDD" id="cd00397">
    <property type="entry name" value="DNA_BRE_C"/>
    <property type="match status" value="1"/>
</dbReference>
<proteinExistence type="predicted"/>
<dbReference type="Gene3D" id="1.10.443.10">
    <property type="entry name" value="Intergrase catalytic core"/>
    <property type="match status" value="1"/>
</dbReference>
<dbReference type="Pfam" id="PF00589">
    <property type="entry name" value="Phage_integrase"/>
    <property type="match status" value="1"/>
</dbReference>
<dbReference type="SUPFAM" id="SSF56349">
    <property type="entry name" value="DNA breaking-rejoining enzymes"/>
    <property type="match status" value="1"/>
</dbReference>
<dbReference type="PROSITE" id="PS51898">
    <property type="entry name" value="TYR_RECOMBINASE"/>
    <property type="match status" value="1"/>
</dbReference>
<dbReference type="InterPro" id="IPR013762">
    <property type="entry name" value="Integrase-like_cat_sf"/>
</dbReference>
<name>A0A177P865_9GAMM</name>
<dbReference type="InterPro" id="IPR011010">
    <property type="entry name" value="DNA_brk_join_enz"/>
</dbReference>
<evidence type="ECO:0000313" key="5">
    <source>
        <dbReference type="Proteomes" id="UP000077628"/>
    </source>
</evidence>
<dbReference type="GO" id="GO:0003677">
    <property type="term" value="F:DNA binding"/>
    <property type="evidence" value="ECO:0007669"/>
    <property type="project" value="InterPro"/>
</dbReference>
<comment type="caution">
    <text evidence="4">The sequence shown here is derived from an EMBL/GenBank/DDBJ whole genome shotgun (WGS) entry which is preliminary data.</text>
</comment>
<dbReference type="GO" id="GO:0015074">
    <property type="term" value="P:DNA integration"/>
    <property type="evidence" value="ECO:0007669"/>
    <property type="project" value="UniProtKB-KW"/>
</dbReference>
<dbReference type="PANTHER" id="PTHR30349">
    <property type="entry name" value="PHAGE INTEGRASE-RELATED"/>
    <property type="match status" value="1"/>
</dbReference>
<keyword evidence="2" id="KW-0233">DNA recombination</keyword>
<evidence type="ECO:0000256" key="1">
    <source>
        <dbReference type="ARBA" id="ARBA00022908"/>
    </source>
</evidence>
<sequence>MSVLQSRQALTLYLDNLAPSGRRSMRSLLRQVAQVNHWQGDVETCPWLSLRYQQLARLRTQLQQAHKSPNTIKTTLAAVRGILRNGFLLGHYPANEWQRIQSIPAETAKRLPAGRSLTALELKRLFKACDQEQSLTGVRDAAVIALMAYAGLRRSEVIALDVSDYDRKTGSLLIRAGKGQRQRQLFLPATAKTYVLRWLRCRQASAVPLFYRCLQSKSTIAVERISAQMVYGLLRRRVQDVGIAPCSPHDLRRTFVTRLLELGVDLNTTRQLAGHEQLQTTALYDRRSQKAQQKAMANFSF</sequence>
<organism evidence="4 5">
    <name type="scientific">Methylomonas koyamae</name>
    <dbReference type="NCBI Taxonomy" id="702114"/>
    <lineage>
        <taxon>Bacteria</taxon>
        <taxon>Pseudomonadati</taxon>
        <taxon>Pseudomonadota</taxon>
        <taxon>Gammaproteobacteria</taxon>
        <taxon>Methylococcales</taxon>
        <taxon>Methylococcaceae</taxon>
        <taxon>Methylomonas</taxon>
    </lineage>
</organism>
<reference evidence="5" key="1">
    <citation type="submission" date="2016-03" db="EMBL/GenBank/DDBJ databases">
        <authorList>
            <person name="Heylen K."/>
            <person name="De Vos P."/>
            <person name="Vekeman B."/>
        </authorList>
    </citation>
    <scope>NUCLEOTIDE SEQUENCE [LARGE SCALE GENOMIC DNA]</scope>
    <source>
        <strain evidence="5">R-45383</strain>
    </source>
</reference>
<dbReference type="AlphaFoldDB" id="A0A177P865"/>
<evidence type="ECO:0000256" key="2">
    <source>
        <dbReference type="ARBA" id="ARBA00023172"/>
    </source>
</evidence>
<dbReference type="PANTHER" id="PTHR30349:SF90">
    <property type="entry name" value="TYROSINE RECOMBINASE XERD"/>
    <property type="match status" value="1"/>
</dbReference>
<dbReference type="STRING" id="702114.A1355_18865"/>
<dbReference type="Proteomes" id="UP000077628">
    <property type="component" value="Unassembled WGS sequence"/>
</dbReference>
<feature type="domain" description="Tyr recombinase" evidence="3">
    <location>
        <begin position="110"/>
        <end position="298"/>
    </location>
</feature>
<dbReference type="InterPro" id="IPR050090">
    <property type="entry name" value="Tyrosine_recombinase_XerCD"/>
</dbReference>
<dbReference type="GO" id="GO:0006310">
    <property type="term" value="P:DNA recombination"/>
    <property type="evidence" value="ECO:0007669"/>
    <property type="project" value="UniProtKB-KW"/>
</dbReference>